<feature type="transmembrane region" description="Helical" evidence="7">
    <location>
        <begin position="1299"/>
        <end position="1317"/>
    </location>
</feature>
<feature type="repeat" description="WD" evidence="6">
    <location>
        <begin position="278"/>
        <end position="319"/>
    </location>
</feature>
<dbReference type="PANTHER" id="PTHR43270">
    <property type="entry name" value="BETA-ALA-HIS DIPEPTIDASE"/>
    <property type="match status" value="1"/>
</dbReference>
<dbReference type="InterPro" id="IPR036322">
    <property type="entry name" value="WD40_repeat_dom_sf"/>
</dbReference>
<feature type="transmembrane region" description="Helical" evidence="7">
    <location>
        <begin position="876"/>
        <end position="895"/>
    </location>
</feature>
<dbReference type="InterPro" id="IPR020472">
    <property type="entry name" value="WD40_PAC1"/>
</dbReference>
<sequence length="1570" mass="174103">MKRRGSWRTRSMPADAEDNDHTHQVLMYDTPTESTTKGLPTINSSEGLDANNNSFMTFRHKASITALAVIKTTQQLCAGTQDNLIVVWELNEFTPAYSLQGHNRSIMCLENVPDTQILISASVDQTMRVWDGDNQFQCVQILTGYNGHILSMTSTNDTLFMACQDTKVKVAAIHAKSPHTVLSPTTEWRTFSNHHGFVYGIHYVTPDVPGKKPMLFTCSSDNSIVSWDTQDMTVLASLHSHRGSVLDLVSVGNQLFSASQDKTICCWDLDTMRCNGILKGHTAAVLTLCSLEDKNRICSGSADETVRIWNTQSLACVHTLHGHRGGVSSILSTEMFVFSASEDSTVKVWDIDFISNMRLSQASPDAVPTKPQQFKMDSSLMSVSAMHNKHTSDASMIHLLRKFVSIQSVSVDPLLVDDCWMAAKFVKGLLRQLGAECRLVHCGPNINPIVIGKLGNDPSKPTVLITGHYDVQPANIKDGWDSNPFMLTGQNGYLYGRGTTDDKGPIIATLFAIRELLAAQGARSSENCDESSKRLKPTVEIPNFVFLYQGEGENQSQGIRETVEDNLAYFGPIDLVFISNNYWLGDSTPCLTYGMRGCLEIQVKVDGPGVDLHAGVDGGAIRAPVLDVVALINRIIDPITGKYIETTFYDSVRPVSEEEAALFRSLEFDVDAYKKTLGVTDLLPAFQEKSKLPYVDVLMNRWRFPSVSVSSVKGSIDNSSIIAKSASTDITLRTVPDQSPEEIEKLVLTHIQREFNALNTTNKLTLTVKANVPWWLGDLNSRYFKAAEQALEKHWKIKPMLVREGGMSQNTTFLKTILKAPCMHFPMGQASDRAHLQNERIRLRNLRTGKDVLVDFFATIAQDDCKVEIGLMATRGVLGVLLIANAFVGVLFWSFVEALPREIYWFSLQMMDIPYQLQFLGILVLPPLLLMSYYIRYLCAKYCSVGYFIAVVCLLVRFGDDDAQDHLVMTCVGTAVLFLVLFSLWSFMNHTQPLSADHSITLPELSITGIVLGNLLMLWMRWANASLNPLLAGNAVVDTVGGLCVLPSISGCFVLFYYRNLFQLEHPSMEVNSMTLQFLMKRFMAMIGFPCLFFLTHWIYTAPTAISRWIGVSPLWGWLILTSFTLGSAFAQTGGCLVSSSVLLVGGICFHASTNAGLSLFGAVLIGFSLPSVWLSLVPATFLTISATSVRELISKPTIIDSGLPSIAPVVPEPSRTKTCSMATCVCCSTLTFIILYALLLAFTIALTTYDYLPEELAFLRGQRFPIFYIVLCICVISNVALARTIKFVHFGWSTMDKLRLWVVILFIGIVIVPASVSHEAIYLAPGEYTPTKIVKNITSDFRILSFNVYQGFNRAGGDNFFYILKMINDYDPHIITLQESDTMQTGSGSIDITEFLALHRGMYSFSNPKTQEDSFGCTLLSSFPIEPIQGIVLPALGENACLQHVMLTIYNKPVNLINIHLGNDGTNDRNNQLDLVMQQVNNATGPLILTGDFNTPKLSSEYLSILTRTSLVDAGSRKSCRIPSPFPSSRNPIEYVFFRNLTCIQFESPTTYDQQTTADSFPRIVHLTL</sequence>
<evidence type="ECO:0000313" key="11">
    <source>
        <dbReference type="Proteomes" id="UP000243217"/>
    </source>
</evidence>
<dbReference type="CDD" id="cd00200">
    <property type="entry name" value="WD40"/>
    <property type="match status" value="1"/>
</dbReference>
<dbReference type="SUPFAM" id="SSF53187">
    <property type="entry name" value="Zn-dependent exopeptidases"/>
    <property type="match status" value="1"/>
</dbReference>
<dbReference type="SMART" id="SM00320">
    <property type="entry name" value="WD40"/>
    <property type="match status" value="7"/>
</dbReference>
<feature type="transmembrane region" description="Helical" evidence="7">
    <location>
        <begin position="966"/>
        <end position="988"/>
    </location>
</feature>
<keyword evidence="5" id="KW-0378">Hydrolase</keyword>
<name>A0A1W0AAN6_9STRA</name>
<dbReference type="PROSITE" id="PS50294">
    <property type="entry name" value="WD_REPEATS_REGION"/>
    <property type="match status" value="3"/>
</dbReference>
<dbReference type="PANTHER" id="PTHR43270:SF8">
    <property type="entry name" value="DI- AND TRIPEPTIDASE DUG2-RELATED"/>
    <property type="match status" value="1"/>
</dbReference>
<evidence type="ECO:0000256" key="7">
    <source>
        <dbReference type="SAM" id="Phobius"/>
    </source>
</evidence>
<dbReference type="Gene3D" id="3.60.10.10">
    <property type="entry name" value="Endonuclease/exonuclease/phosphatase"/>
    <property type="match status" value="1"/>
</dbReference>
<evidence type="ECO:0000256" key="6">
    <source>
        <dbReference type="PROSITE-ProRule" id="PRU00221"/>
    </source>
</evidence>
<evidence type="ECO:0000313" key="10">
    <source>
        <dbReference type="EMBL" id="OQS07356.1"/>
    </source>
</evidence>
<dbReference type="InterPro" id="IPR001680">
    <property type="entry name" value="WD40_rpt"/>
</dbReference>
<dbReference type="Pfam" id="PF01546">
    <property type="entry name" value="Peptidase_M20"/>
    <property type="match status" value="1"/>
</dbReference>
<dbReference type="InterPro" id="IPR019775">
    <property type="entry name" value="WD40_repeat_CS"/>
</dbReference>
<dbReference type="GO" id="GO:0008233">
    <property type="term" value="F:peptidase activity"/>
    <property type="evidence" value="ECO:0007669"/>
    <property type="project" value="UniProtKB-KW"/>
</dbReference>
<dbReference type="PRINTS" id="PR00320">
    <property type="entry name" value="GPROTEINBRPT"/>
</dbReference>
<dbReference type="Proteomes" id="UP000243217">
    <property type="component" value="Unassembled WGS sequence"/>
</dbReference>
<accession>A0A1W0AAN6</accession>
<protein>
    <submittedName>
        <fullName evidence="10">Wd repeat-containing protein</fullName>
    </submittedName>
</protein>
<feature type="domain" description="Peptidase M20 dimerisation" evidence="8">
    <location>
        <begin position="602"/>
        <end position="754"/>
    </location>
</feature>
<dbReference type="Pfam" id="PF07687">
    <property type="entry name" value="M20_dimer"/>
    <property type="match status" value="1"/>
</dbReference>
<dbReference type="OrthoDB" id="7832001at2759"/>
<dbReference type="SUPFAM" id="SSF56219">
    <property type="entry name" value="DNase I-like"/>
    <property type="match status" value="1"/>
</dbReference>
<evidence type="ECO:0000256" key="4">
    <source>
        <dbReference type="ARBA" id="ARBA00022737"/>
    </source>
</evidence>
<dbReference type="GO" id="GO:0006751">
    <property type="term" value="P:glutathione catabolic process"/>
    <property type="evidence" value="ECO:0007669"/>
    <property type="project" value="TreeGrafter"/>
</dbReference>
<keyword evidence="7" id="KW-0812">Transmembrane</keyword>
<dbReference type="PROSITE" id="PS50082">
    <property type="entry name" value="WD_REPEATS_2"/>
    <property type="match status" value="4"/>
</dbReference>
<dbReference type="InterPro" id="IPR011650">
    <property type="entry name" value="Peptidase_M20_dimer"/>
</dbReference>
<feature type="transmembrane region" description="Helical" evidence="7">
    <location>
        <begin position="915"/>
        <end position="935"/>
    </location>
</feature>
<feature type="transmembrane region" description="Helical" evidence="7">
    <location>
        <begin position="1000"/>
        <end position="1020"/>
    </location>
</feature>
<dbReference type="GO" id="GO:0006508">
    <property type="term" value="P:proteolysis"/>
    <property type="evidence" value="ECO:0007669"/>
    <property type="project" value="UniProtKB-KW"/>
</dbReference>
<keyword evidence="2" id="KW-0645">Protease</keyword>
<dbReference type="STRING" id="74557.A0A1W0AAN6"/>
<feature type="transmembrane region" description="Helical" evidence="7">
    <location>
        <begin position="1160"/>
        <end position="1185"/>
    </location>
</feature>
<dbReference type="SUPFAM" id="SSF50978">
    <property type="entry name" value="WD40 repeat-like"/>
    <property type="match status" value="1"/>
</dbReference>
<evidence type="ECO:0000256" key="5">
    <source>
        <dbReference type="ARBA" id="ARBA00022801"/>
    </source>
</evidence>
<dbReference type="Pfam" id="PF00400">
    <property type="entry name" value="WD40"/>
    <property type="match status" value="4"/>
</dbReference>
<reference evidence="10 11" key="1">
    <citation type="journal article" date="2014" name="Genome Biol. Evol.">
        <title>The secreted proteins of Achlya hypogyna and Thraustotheca clavata identify the ancestral oomycete secretome and reveal gene acquisitions by horizontal gene transfer.</title>
        <authorList>
            <person name="Misner I."/>
            <person name="Blouin N."/>
            <person name="Leonard G."/>
            <person name="Richards T.A."/>
            <person name="Lane C.E."/>
        </authorList>
    </citation>
    <scope>NUCLEOTIDE SEQUENCE [LARGE SCALE GENOMIC DNA]</scope>
    <source>
        <strain evidence="10 11">ATCC 34112</strain>
    </source>
</reference>
<dbReference type="InterPro" id="IPR036691">
    <property type="entry name" value="Endo/exonu/phosph_ase_sf"/>
</dbReference>
<dbReference type="Gene3D" id="2.130.10.10">
    <property type="entry name" value="YVTN repeat-like/Quinoprotein amine dehydrogenase"/>
    <property type="match status" value="2"/>
</dbReference>
<feature type="transmembrane region" description="Helical" evidence="7">
    <location>
        <begin position="1079"/>
        <end position="1100"/>
    </location>
</feature>
<dbReference type="Gene3D" id="3.40.630.10">
    <property type="entry name" value="Zn peptidases"/>
    <property type="match status" value="1"/>
</dbReference>
<organism evidence="10 11">
    <name type="scientific">Thraustotheca clavata</name>
    <dbReference type="NCBI Taxonomy" id="74557"/>
    <lineage>
        <taxon>Eukaryota</taxon>
        <taxon>Sar</taxon>
        <taxon>Stramenopiles</taxon>
        <taxon>Oomycota</taxon>
        <taxon>Saprolegniomycetes</taxon>
        <taxon>Saprolegniales</taxon>
        <taxon>Achlyaceae</taxon>
        <taxon>Thraustotheca</taxon>
    </lineage>
</organism>
<feature type="transmembrane region" description="Helical" evidence="7">
    <location>
        <begin position="1267"/>
        <end position="1287"/>
    </location>
</feature>
<keyword evidence="7" id="KW-0472">Membrane</keyword>
<feature type="transmembrane region" description="Helical" evidence="7">
    <location>
        <begin position="942"/>
        <end position="960"/>
    </location>
</feature>
<keyword evidence="7" id="KW-1133">Transmembrane helix</keyword>
<feature type="repeat" description="WD" evidence="6">
    <location>
        <begin position="320"/>
        <end position="352"/>
    </location>
</feature>
<dbReference type="GO" id="GO:0046872">
    <property type="term" value="F:metal ion binding"/>
    <property type="evidence" value="ECO:0007669"/>
    <property type="project" value="UniProtKB-KW"/>
</dbReference>
<keyword evidence="3" id="KW-0479">Metal-binding</keyword>
<evidence type="ECO:0000256" key="1">
    <source>
        <dbReference type="ARBA" id="ARBA00022574"/>
    </source>
</evidence>
<feature type="repeat" description="WD" evidence="6">
    <location>
        <begin position="99"/>
        <end position="131"/>
    </location>
</feature>
<keyword evidence="4" id="KW-0677">Repeat</keyword>
<dbReference type="EMBL" id="JNBS01000247">
    <property type="protein sequence ID" value="OQS07356.1"/>
    <property type="molecule type" value="Genomic_DNA"/>
</dbReference>
<evidence type="ECO:0000259" key="9">
    <source>
        <dbReference type="Pfam" id="PF23226"/>
    </source>
</evidence>
<feature type="domain" description="PGAP2IP C-terminal nuclease-like" evidence="9">
    <location>
        <begin position="1361"/>
        <end position="1519"/>
    </location>
</feature>
<feature type="transmembrane region" description="Helical" evidence="7">
    <location>
        <begin position="1106"/>
        <end position="1127"/>
    </location>
</feature>
<evidence type="ECO:0000259" key="8">
    <source>
        <dbReference type="Pfam" id="PF07687"/>
    </source>
</evidence>
<feature type="transmembrane region" description="Helical" evidence="7">
    <location>
        <begin position="1134"/>
        <end position="1154"/>
    </location>
</feature>
<dbReference type="Gene3D" id="3.30.70.360">
    <property type="match status" value="1"/>
</dbReference>
<evidence type="ECO:0000256" key="3">
    <source>
        <dbReference type="ARBA" id="ARBA00022723"/>
    </source>
</evidence>
<evidence type="ECO:0000256" key="2">
    <source>
        <dbReference type="ARBA" id="ARBA00022670"/>
    </source>
</evidence>
<dbReference type="InterPro" id="IPR015943">
    <property type="entry name" value="WD40/YVTN_repeat-like_dom_sf"/>
</dbReference>
<feature type="transmembrane region" description="Helical" evidence="7">
    <location>
        <begin position="1223"/>
        <end position="1247"/>
    </location>
</feature>
<gene>
    <name evidence="10" type="ORF">THRCLA_00640</name>
</gene>
<dbReference type="InterPro" id="IPR051458">
    <property type="entry name" value="Cyt/Met_Dipeptidase"/>
</dbReference>
<dbReference type="PROSITE" id="PS00678">
    <property type="entry name" value="WD_REPEATS_1"/>
    <property type="match status" value="3"/>
</dbReference>
<dbReference type="InterPro" id="IPR002933">
    <property type="entry name" value="Peptidase_M20"/>
</dbReference>
<keyword evidence="11" id="KW-1185">Reference proteome</keyword>
<proteinExistence type="predicted"/>
<dbReference type="Pfam" id="PF23226">
    <property type="entry name" value="Exo_endo_phos_PGAP2IP"/>
    <property type="match status" value="1"/>
</dbReference>
<feature type="repeat" description="WD" evidence="6">
    <location>
        <begin position="57"/>
        <end position="98"/>
    </location>
</feature>
<dbReference type="InterPro" id="IPR057315">
    <property type="entry name" value="Exo_endo_phos_PGAP2IP_C"/>
</dbReference>
<feature type="transmembrane region" description="Helical" evidence="7">
    <location>
        <begin position="1040"/>
        <end position="1058"/>
    </location>
</feature>
<keyword evidence="1 6" id="KW-0853">WD repeat</keyword>
<comment type="caution">
    <text evidence="10">The sequence shown here is derived from an EMBL/GenBank/DDBJ whole genome shotgun (WGS) entry which is preliminary data.</text>
</comment>